<dbReference type="FunCoup" id="G8ZQX4">
    <property type="interactions" value="78"/>
</dbReference>
<protein>
    <recommendedName>
        <fullName evidence="7">Rho-GAP domain-containing protein</fullName>
    </recommendedName>
</protein>
<dbReference type="GeneID" id="11500238"/>
<organism evidence="5 6">
    <name type="scientific">Torulaspora delbrueckii</name>
    <name type="common">Yeast</name>
    <name type="synonym">Candida colliculosa</name>
    <dbReference type="NCBI Taxonomy" id="4950"/>
    <lineage>
        <taxon>Eukaryota</taxon>
        <taxon>Fungi</taxon>
        <taxon>Dikarya</taxon>
        <taxon>Ascomycota</taxon>
        <taxon>Saccharomycotina</taxon>
        <taxon>Saccharomycetes</taxon>
        <taxon>Saccharomycetales</taxon>
        <taxon>Saccharomycetaceae</taxon>
        <taxon>Torulaspora</taxon>
    </lineage>
</organism>
<evidence type="ECO:0000256" key="1">
    <source>
        <dbReference type="PROSITE-ProRule" id="PRU01077"/>
    </source>
</evidence>
<dbReference type="SUPFAM" id="SSF48350">
    <property type="entry name" value="GTPase activation domain, GAP"/>
    <property type="match status" value="1"/>
</dbReference>
<dbReference type="PANTHER" id="PTHR23065">
    <property type="entry name" value="PROLINE-SERINE-THREONINE PHOSPHATASE INTERACTING PROTEIN 1"/>
    <property type="match status" value="1"/>
</dbReference>
<dbReference type="GO" id="GO:0005886">
    <property type="term" value="C:plasma membrane"/>
    <property type="evidence" value="ECO:0007669"/>
    <property type="project" value="TreeGrafter"/>
</dbReference>
<dbReference type="CDD" id="cd04399">
    <property type="entry name" value="RhoGAP_fRGD2"/>
    <property type="match status" value="1"/>
</dbReference>
<dbReference type="InterPro" id="IPR001060">
    <property type="entry name" value="FCH_dom"/>
</dbReference>
<dbReference type="EMBL" id="HE616744">
    <property type="protein sequence ID" value="CCE90916.1"/>
    <property type="molecule type" value="Genomic_DNA"/>
</dbReference>
<dbReference type="InterPro" id="IPR036390">
    <property type="entry name" value="WH_DNA-bd_sf"/>
</dbReference>
<feature type="domain" description="Rho-GAP" evidence="3">
    <location>
        <begin position="474"/>
        <end position="703"/>
    </location>
</feature>
<dbReference type="eggNOG" id="ENOG502QQWB">
    <property type="taxonomic scope" value="Eukaryota"/>
</dbReference>
<dbReference type="CDD" id="cd04436">
    <property type="entry name" value="DEP_fRgd2"/>
    <property type="match status" value="1"/>
</dbReference>
<dbReference type="Gene3D" id="1.10.555.10">
    <property type="entry name" value="Rho GTPase activation protein"/>
    <property type="match status" value="1"/>
</dbReference>
<dbReference type="PROSITE" id="PS51741">
    <property type="entry name" value="F_BAR"/>
    <property type="match status" value="1"/>
</dbReference>
<dbReference type="InterPro" id="IPR000591">
    <property type="entry name" value="DEP_dom"/>
</dbReference>
<dbReference type="SUPFAM" id="SSF46785">
    <property type="entry name" value="Winged helix' DNA-binding domain"/>
    <property type="match status" value="1"/>
</dbReference>
<dbReference type="RefSeq" id="XP_003680127.1">
    <property type="nucleotide sequence ID" value="XM_003680079.1"/>
</dbReference>
<dbReference type="SMART" id="SM00324">
    <property type="entry name" value="RhoGAP"/>
    <property type="match status" value="1"/>
</dbReference>
<dbReference type="GO" id="GO:0000935">
    <property type="term" value="C:division septum"/>
    <property type="evidence" value="ECO:0007669"/>
    <property type="project" value="TreeGrafter"/>
</dbReference>
<dbReference type="GO" id="GO:0007264">
    <property type="term" value="P:small GTPase-mediated signal transduction"/>
    <property type="evidence" value="ECO:0007669"/>
    <property type="project" value="EnsemblFungi"/>
</dbReference>
<dbReference type="PROSITE" id="PS50238">
    <property type="entry name" value="RHOGAP"/>
    <property type="match status" value="1"/>
</dbReference>
<dbReference type="InParanoid" id="G8ZQX4"/>
<keyword evidence="1" id="KW-0175">Coiled coil</keyword>
<dbReference type="GO" id="GO:0007010">
    <property type="term" value="P:cytoskeleton organization"/>
    <property type="evidence" value="ECO:0007669"/>
    <property type="project" value="TreeGrafter"/>
</dbReference>
<dbReference type="PANTHER" id="PTHR23065:SF17">
    <property type="entry name" value="RHO-GTPASE-ACTIVATING PROTEIN RGD2"/>
    <property type="match status" value="1"/>
</dbReference>
<dbReference type="SMART" id="SM00055">
    <property type="entry name" value="FCH"/>
    <property type="match status" value="1"/>
</dbReference>
<dbReference type="GO" id="GO:0005737">
    <property type="term" value="C:cytoplasm"/>
    <property type="evidence" value="ECO:0007669"/>
    <property type="project" value="TreeGrafter"/>
</dbReference>
<dbReference type="Pfam" id="PF00610">
    <property type="entry name" value="DEP"/>
    <property type="match status" value="1"/>
</dbReference>
<evidence type="ECO:0000313" key="5">
    <source>
        <dbReference type="EMBL" id="CCE90916.1"/>
    </source>
</evidence>
<dbReference type="Proteomes" id="UP000005627">
    <property type="component" value="Chromosome 3"/>
</dbReference>
<feature type="domain" description="DEP" evidence="2">
    <location>
        <begin position="216"/>
        <end position="296"/>
    </location>
</feature>
<sequence>MPNFADSFWSEDLVSGIQVLFEKLYDGCEECDMFIQLFASRMQFEVNYGRQLGGVSTGIDHLDKVKNDPEVTTANALLSMTAQMVQEGKHHLSVASNIEAFILQPFSQWCDDHRKRVEYSEKSLKSNVGNYQKSRKYVSKLEREYFNKCRQLEDFKRSNFNEDELVNATASLKLQEKYEDDVAREKDFQHFATVAGIEFDFKSMREALQLLLKELPKSEYRVPLINYTLQNTNSGGEITKFVMEHMSLKDIDQAETFGQDLLNLGFLKYCNGVGNTFVNSKKFQYQWKGYAYKFANLPQPFAESEINIPQMDPKLSNYLQDFTSKMSPGSPIPSTPAASSVTVPSLSDSEKELFRLRKEAELADSKYRQECFKMDSLRCSIEELMVDHLSFMEKCELDRLKAVKKVTFDFCGAIGNKISSLKISVDTMLENNDRMDPTGDLLNLLSQCRTGVFQPRAITYNNYYNPGAFQNFGIDLESRCRLDKKVVPLIASVILSYMDQVYPELPSDKVRTAVWTAPVKLNLTHQLRHLLNQRQLHDDTEVLEVIEDYNGEPSTVASVLKIYLLELPERLITKDIYDVLKVLYAEYSLPATTDEEEPTSEEVKGQEADKKLEIDNNRITGLATTLATLPKPHIATLDAIITHFYRLIKILKMGESGALAAAEFTSAISQEFANCIIEVRMPDGNDLGYKIFYDLLTHRKQIFGELKRQGTKKKDNP</sequence>
<dbReference type="HOGENOM" id="CLU_008201_1_0_1"/>
<dbReference type="Gene3D" id="1.20.1270.60">
    <property type="entry name" value="Arfaptin homology (AH) domain/BAR domain"/>
    <property type="match status" value="2"/>
</dbReference>
<dbReference type="GO" id="GO:0005096">
    <property type="term" value="F:GTPase activator activity"/>
    <property type="evidence" value="ECO:0007669"/>
    <property type="project" value="EnsemblFungi"/>
</dbReference>
<dbReference type="InterPro" id="IPR000198">
    <property type="entry name" value="RhoGAP_dom"/>
</dbReference>
<reference evidence="5 6" key="1">
    <citation type="journal article" date="2011" name="Proc. Natl. Acad. Sci. U.S.A.">
        <title>Evolutionary erosion of yeast sex chromosomes by mating-type switching accidents.</title>
        <authorList>
            <person name="Gordon J.L."/>
            <person name="Armisen D."/>
            <person name="Proux-Wera E."/>
            <person name="Oheigeartaigh S.S."/>
            <person name="Byrne K.P."/>
            <person name="Wolfe K.H."/>
        </authorList>
    </citation>
    <scope>NUCLEOTIDE SEQUENCE [LARGE SCALE GENOMIC DNA]</scope>
    <source>
        <strain evidence="6">ATCC 10662 / CBS 1146 / NBRC 0425 / NCYC 2629 / NRRL Y-866</strain>
    </source>
</reference>
<dbReference type="OrthoDB" id="2155291at2759"/>
<accession>G8ZQX4</accession>
<evidence type="ECO:0000259" key="2">
    <source>
        <dbReference type="PROSITE" id="PS50186"/>
    </source>
</evidence>
<dbReference type="InterPro" id="IPR031160">
    <property type="entry name" value="F_BAR_dom"/>
</dbReference>
<dbReference type="SUPFAM" id="SSF103657">
    <property type="entry name" value="BAR/IMD domain-like"/>
    <property type="match status" value="1"/>
</dbReference>
<dbReference type="Pfam" id="PF00620">
    <property type="entry name" value="RhoGAP"/>
    <property type="match status" value="1"/>
</dbReference>
<dbReference type="PROSITE" id="PS50186">
    <property type="entry name" value="DEP"/>
    <property type="match status" value="1"/>
</dbReference>
<dbReference type="KEGG" id="tdl:TDEL_0C00270"/>
<dbReference type="InterPro" id="IPR008936">
    <property type="entry name" value="Rho_GTPase_activation_prot"/>
</dbReference>
<evidence type="ECO:0000259" key="4">
    <source>
        <dbReference type="PROSITE" id="PS51741"/>
    </source>
</evidence>
<feature type="domain" description="F-BAR" evidence="4">
    <location>
        <begin position="2"/>
        <end position="440"/>
    </location>
</feature>
<evidence type="ECO:0000313" key="6">
    <source>
        <dbReference type="Proteomes" id="UP000005627"/>
    </source>
</evidence>
<evidence type="ECO:0008006" key="7">
    <source>
        <dbReference type="Google" id="ProtNLM"/>
    </source>
</evidence>
<proteinExistence type="predicted"/>
<dbReference type="Pfam" id="PF00611">
    <property type="entry name" value="FCH"/>
    <property type="match status" value="1"/>
</dbReference>
<keyword evidence="6" id="KW-1185">Reference proteome</keyword>
<gene>
    <name evidence="5" type="primary">TDEL0C00270</name>
    <name evidence="5" type="ORF">TDEL_0C00270</name>
</gene>
<evidence type="ECO:0000259" key="3">
    <source>
        <dbReference type="PROSITE" id="PS50238"/>
    </source>
</evidence>
<name>G8ZQX4_TORDE</name>
<dbReference type="SMART" id="SM00049">
    <property type="entry name" value="DEP"/>
    <property type="match status" value="1"/>
</dbReference>
<dbReference type="InterPro" id="IPR027267">
    <property type="entry name" value="AH/BAR_dom_sf"/>
</dbReference>
<dbReference type="AlphaFoldDB" id="G8ZQX4"/>